<gene>
    <name evidence="2" type="ORF">HJG59_010080</name>
</gene>
<feature type="region of interest" description="Disordered" evidence="1">
    <location>
        <begin position="1"/>
        <end position="20"/>
    </location>
</feature>
<accession>A0A7J8BYL5</accession>
<protein>
    <submittedName>
        <fullName evidence="2">Uncharacterized protein</fullName>
    </submittedName>
</protein>
<evidence type="ECO:0000313" key="3">
    <source>
        <dbReference type="Proteomes" id="UP000550707"/>
    </source>
</evidence>
<dbReference type="InParanoid" id="A0A7J8BYL5"/>
<feature type="compositionally biased region" description="Basic and acidic residues" evidence="1">
    <location>
        <begin position="35"/>
        <end position="44"/>
    </location>
</feature>
<feature type="compositionally biased region" description="Polar residues" evidence="1">
    <location>
        <begin position="88"/>
        <end position="97"/>
    </location>
</feature>
<feature type="region of interest" description="Disordered" evidence="1">
    <location>
        <begin position="29"/>
        <end position="68"/>
    </location>
</feature>
<dbReference type="AlphaFoldDB" id="A0A7J8BYL5"/>
<organism evidence="2 3">
    <name type="scientific">Molossus molossus</name>
    <name type="common">Pallas' mastiff bat</name>
    <name type="synonym">Vespertilio molossus</name>
    <dbReference type="NCBI Taxonomy" id="27622"/>
    <lineage>
        <taxon>Eukaryota</taxon>
        <taxon>Metazoa</taxon>
        <taxon>Chordata</taxon>
        <taxon>Craniata</taxon>
        <taxon>Vertebrata</taxon>
        <taxon>Euteleostomi</taxon>
        <taxon>Mammalia</taxon>
        <taxon>Eutheria</taxon>
        <taxon>Laurasiatheria</taxon>
        <taxon>Chiroptera</taxon>
        <taxon>Yangochiroptera</taxon>
        <taxon>Molossidae</taxon>
        <taxon>Molossus</taxon>
    </lineage>
</organism>
<feature type="compositionally biased region" description="Polar residues" evidence="1">
    <location>
        <begin position="45"/>
        <end position="56"/>
    </location>
</feature>
<proteinExistence type="predicted"/>
<comment type="caution">
    <text evidence="2">The sequence shown here is derived from an EMBL/GenBank/DDBJ whole genome shotgun (WGS) entry which is preliminary data.</text>
</comment>
<keyword evidence="3" id="KW-1185">Reference proteome</keyword>
<feature type="compositionally biased region" description="Gly residues" evidence="1">
    <location>
        <begin position="1"/>
        <end position="11"/>
    </location>
</feature>
<sequence>MRCQGKPGGGASCELPVGGNTPPSCFALKWNPRGRSFEDPRASGENESASTQTGTPKSPLRRSTPAPHALRRMLMSRAVKPLDLSHTTRQPQIQNLNPIVVEPPSPGFCTTHHATPKPDSPVNGIIVQPFPSD</sequence>
<reference evidence="2 3" key="1">
    <citation type="journal article" date="2020" name="Nature">
        <title>Six reference-quality genomes reveal evolution of bat adaptations.</title>
        <authorList>
            <person name="Jebb D."/>
            <person name="Huang Z."/>
            <person name="Pippel M."/>
            <person name="Hughes G.M."/>
            <person name="Lavrichenko K."/>
            <person name="Devanna P."/>
            <person name="Winkler S."/>
            <person name="Jermiin L.S."/>
            <person name="Skirmuntt E.C."/>
            <person name="Katzourakis A."/>
            <person name="Burkitt-Gray L."/>
            <person name="Ray D.A."/>
            <person name="Sullivan K.A.M."/>
            <person name="Roscito J.G."/>
            <person name="Kirilenko B.M."/>
            <person name="Davalos L.M."/>
            <person name="Corthals A.P."/>
            <person name="Power M.L."/>
            <person name="Jones G."/>
            <person name="Ransome R.D."/>
            <person name="Dechmann D.K.N."/>
            <person name="Locatelli A.G."/>
            <person name="Puechmaille S.J."/>
            <person name="Fedrigo O."/>
            <person name="Jarvis E.D."/>
            <person name="Hiller M."/>
            <person name="Vernes S.C."/>
            <person name="Myers E.W."/>
            <person name="Teeling E.C."/>
        </authorList>
    </citation>
    <scope>NUCLEOTIDE SEQUENCE [LARGE SCALE GENOMIC DNA]</scope>
    <source>
        <strain evidence="2">MMolMol1</strain>
        <tissue evidence="2">Muscle</tissue>
    </source>
</reference>
<dbReference type="Proteomes" id="UP000550707">
    <property type="component" value="Unassembled WGS sequence"/>
</dbReference>
<evidence type="ECO:0000256" key="1">
    <source>
        <dbReference type="SAM" id="MobiDB-lite"/>
    </source>
</evidence>
<name>A0A7J8BYL5_MOLMO</name>
<dbReference type="EMBL" id="JACASF010000022">
    <property type="protein sequence ID" value="KAF6403682.1"/>
    <property type="molecule type" value="Genomic_DNA"/>
</dbReference>
<evidence type="ECO:0000313" key="2">
    <source>
        <dbReference type="EMBL" id="KAF6403682.1"/>
    </source>
</evidence>
<feature type="region of interest" description="Disordered" evidence="1">
    <location>
        <begin position="88"/>
        <end position="133"/>
    </location>
</feature>